<dbReference type="PANTHER" id="PTHR22674:SF6">
    <property type="entry name" value="NTPASE KAP FAMILY P-LOOP DOMAIN-CONTAINING PROTEIN 1"/>
    <property type="match status" value="1"/>
</dbReference>
<gene>
    <name evidence="2" type="ORF">SDC9_76019</name>
</gene>
<comment type="caution">
    <text evidence="2">The sequence shown here is derived from an EMBL/GenBank/DDBJ whole genome shotgun (WGS) entry which is preliminary data.</text>
</comment>
<accession>A0A644YMD9</accession>
<evidence type="ECO:0000259" key="1">
    <source>
        <dbReference type="Pfam" id="PF07693"/>
    </source>
</evidence>
<organism evidence="2">
    <name type="scientific">bioreactor metagenome</name>
    <dbReference type="NCBI Taxonomy" id="1076179"/>
    <lineage>
        <taxon>unclassified sequences</taxon>
        <taxon>metagenomes</taxon>
        <taxon>ecological metagenomes</taxon>
    </lineage>
</organism>
<evidence type="ECO:0000313" key="2">
    <source>
        <dbReference type="EMBL" id="MPM29479.1"/>
    </source>
</evidence>
<dbReference type="Pfam" id="PF07693">
    <property type="entry name" value="KAP_NTPase"/>
    <property type="match status" value="1"/>
</dbReference>
<proteinExistence type="predicted"/>
<dbReference type="EMBL" id="VSSQ01005520">
    <property type="protein sequence ID" value="MPM29479.1"/>
    <property type="molecule type" value="Genomic_DNA"/>
</dbReference>
<feature type="domain" description="KAP NTPase" evidence="1">
    <location>
        <begin position="1"/>
        <end position="175"/>
    </location>
</feature>
<protein>
    <recommendedName>
        <fullName evidence="1">KAP NTPase domain-containing protein</fullName>
    </recommendedName>
</protein>
<dbReference type="PANTHER" id="PTHR22674">
    <property type="entry name" value="NTPASE, KAP FAMILY P-LOOP DOMAIN-CONTAINING 1"/>
    <property type="match status" value="1"/>
</dbReference>
<reference evidence="2" key="1">
    <citation type="submission" date="2019-08" db="EMBL/GenBank/DDBJ databases">
        <authorList>
            <person name="Kucharzyk K."/>
            <person name="Murdoch R.W."/>
            <person name="Higgins S."/>
            <person name="Loffler F."/>
        </authorList>
    </citation>
    <scope>NUCLEOTIDE SEQUENCE</scope>
</reference>
<dbReference type="AlphaFoldDB" id="A0A644YMD9"/>
<sequence>MDRCTPDRIIDNLEAIKLFLNVKNTAFIIGADPRIVRHAIEFRYNNTNIDTQDENKNDRIVKDYLEKLIQIPYTLPKLSDSEVETYITLLFCERDLEPNAFEKVINAFKEFKNKDRYSVFNYSHINEVLDAPEVSQLSNSVPLISKLSSIITESLYGNPRQIKRFLNTFMLRKKLAKVANINDFRDDVLAKLMVLEYSESKLFEELYKWQISQDGKPKEIKEIESICNDKSKAKTELNENYKLWNNFKVINWVKVEPHLSEFDLRDYYWLSRDKLSSIQSNTLIPPFIKTLLLKLEENIPTKLAKEIITNELIPLNGTERQVFFSLLSQQLVTNPSEKRFYDIFNYCIESGIDDCVDIYTQSIKAIGKHVPPAVIEALKRFDQISSINEYLDKLKGVKTK</sequence>
<dbReference type="InterPro" id="IPR052754">
    <property type="entry name" value="NTPase_KAP_P-loop"/>
</dbReference>
<name>A0A644YMD9_9ZZZZ</name>
<dbReference type="InterPro" id="IPR011646">
    <property type="entry name" value="KAP_P-loop"/>
</dbReference>